<dbReference type="InterPro" id="IPR003423">
    <property type="entry name" value="OMP_efflux"/>
</dbReference>
<accession>A0A1I5QP75</accession>
<dbReference type="GO" id="GO:1990281">
    <property type="term" value="C:efflux pump complex"/>
    <property type="evidence" value="ECO:0007669"/>
    <property type="project" value="TreeGrafter"/>
</dbReference>
<dbReference type="PANTHER" id="PTHR30026">
    <property type="entry name" value="OUTER MEMBRANE PROTEIN TOLC"/>
    <property type="match status" value="1"/>
</dbReference>
<dbReference type="GO" id="GO:0015288">
    <property type="term" value="F:porin activity"/>
    <property type="evidence" value="ECO:0007669"/>
    <property type="project" value="TreeGrafter"/>
</dbReference>
<name>A0A1I5QP75_9BACT</name>
<keyword evidence="6" id="KW-0472">Membrane</keyword>
<dbReference type="SUPFAM" id="SSF56954">
    <property type="entry name" value="Outer membrane efflux proteins (OEP)"/>
    <property type="match status" value="1"/>
</dbReference>
<keyword evidence="11" id="KW-1185">Reference proteome</keyword>
<proteinExistence type="inferred from homology"/>
<comment type="subcellular location">
    <subcellularLocation>
        <location evidence="1">Cell outer membrane</location>
    </subcellularLocation>
</comment>
<comment type="similarity">
    <text evidence="2">Belongs to the outer membrane factor (OMF) (TC 1.B.17) family.</text>
</comment>
<evidence type="ECO:0000313" key="11">
    <source>
        <dbReference type="Proteomes" id="UP000199227"/>
    </source>
</evidence>
<evidence type="ECO:0000256" key="7">
    <source>
        <dbReference type="ARBA" id="ARBA00023237"/>
    </source>
</evidence>
<feature type="chain" id="PRO_5011653503" evidence="9">
    <location>
        <begin position="17"/>
        <end position="390"/>
    </location>
</feature>
<evidence type="ECO:0000256" key="1">
    <source>
        <dbReference type="ARBA" id="ARBA00004442"/>
    </source>
</evidence>
<evidence type="ECO:0000256" key="9">
    <source>
        <dbReference type="SAM" id="SignalP"/>
    </source>
</evidence>
<dbReference type="InterPro" id="IPR051906">
    <property type="entry name" value="TolC-like"/>
</dbReference>
<dbReference type="Pfam" id="PF02321">
    <property type="entry name" value="OEP"/>
    <property type="match status" value="1"/>
</dbReference>
<keyword evidence="7" id="KW-0998">Cell outer membrane</keyword>
<reference evidence="10 11" key="1">
    <citation type="submission" date="2016-10" db="EMBL/GenBank/DDBJ databases">
        <authorList>
            <person name="de Groot N.N."/>
        </authorList>
    </citation>
    <scope>NUCLEOTIDE SEQUENCE [LARGE SCALE GENOMIC DNA]</scope>
    <source>
        <strain evidence="10 11">EP1-55-1</strain>
    </source>
</reference>
<dbReference type="GO" id="GO:0015562">
    <property type="term" value="F:efflux transmembrane transporter activity"/>
    <property type="evidence" value="ECO:0007669"/>
    <property type="project" value="InterPro"/>
</dbReference>
<evidence type="ECO:0000256" key="8">
    <source>
        <dbReference type="SAM" id="Coils"/>
    </source>
</evidence>
<evidence type="ECO:0000256" key="3">
    <source>
        <dbReference type="ARBA" id="ARBA00022448"/>
    </source>
</evidence>
<keyword evidence="9" id="KW-0732">Signal</keyword>
<keyword evidence="5" id="KW-0812">Transmembrane</keyword>
<dbReference type="EMBL" id="FOXB01000021">
    <property type="protein sequence ID" value="SFP48069.1"/>
    <property type="molecule type" value="Genomic_DNA"/>
</dbReference>
<dbReference type="PANTHER" id="PTHR30026:SF20">
    <property type="entry name" value="OUTER MEMBRANE PROTEIN TOLC"/>
    <property type="match status" value="1"/>
</dbReference>
<dbReference type="AlphaFoldDB" id="A0A1I5QP75"/>
<gene>
    <name evidence="10" type="ORF">SAMN05216234_12128</name>
</gene>
<keyword evidence="3" id="KW-0813">Transport</keyword>
<protein>
    <submittedName>
        <fullName evidence="10">Outer membrane protein TolC</fullName>
    </submittedName>
</protein>
<dbReference type="Proteomes" id="UP000199227">
    <property type="component" value="Unassembled WGS sequence"/>
</dbReference>
<evidence type="ECO:0000313" key="10">
    <source>
        <dbReference type="EMBL" id="SFP48069.1"/>
    </source>
</evidence>
<dbReference type="GO" id="GO:0009279">
    <property type="term" value="C:cell outer membrane"/>
    <property type="evidence" value="ECO:0007669"/>
    <property type="project" value="UniProtKB-SubCell"/>
</dbReference>
<feature type="coiled-coil region" evidence="8">
    <location>
        <begin position="302"/>
        <end position="329"/>
    </location>
</feature>
<dbReference type="Gene3D" id="1.20.1600.10">
    <property type="entry name" value="Outer membrane efflux proteins (OEP)"/>
    <property type="match status" value="1"/>
</dbReference>
<keyword evidence="8" id="KW-0175">Coiled coil</keyword>
<feature type="coiled-coil region" evidence="8">
    <location>
        <begin position="220"/>
        <end position="247"/>
    </location>
</feature>
<feature type="signal peptide" evidence="9">
    <location>
        <begin position="1"/>
        <end position="16"/>
    </location>
</feature>
<keyword evidence="4" id="KW-1134">Transmembrane beta strand</keyword>
<evidence type="ECO:0000256" key="4">
    <source>
        <dbReference type="ARBA" id="ARBA00022452"/>
    </source>
</evidence>
<evidence type="ECO:0000256" key="6">
    <source>
        <dbReference type="ARBA" id="ARBA00023136"/>
    </source>
</evidence>
<dbReference type="RefSeq" id="WP_177202018.1">
    <property type="nucleotide sequence ID" value="NZ_FOXB01000021.1"/>
</dbReference>
<sequence length="390" mass="45671">MKYLMTIFLCTISSFAASYMEFEKSVIQNAPLMKVYRLEKSTSKLKERIALRYDNPSFEWEINNFSSDNSKNDNGFKSAISQPIRTFGYEKSLKEYANTLNLLAKKGYEKNRAKFLVELRRYFTEYVKAVHTKALLKEEIALYKRLESIAKTRFENGAISRTKLMQASLQRVSAETKLFEIEREIDARYYDLMSITGVKKSIPLDANFIYPVNYVTINDVNLQNAELDALEAVQKQYEAEAKMQNRKLKTYRLFTTYEDDIDQSIVTFGAGIDLPLFNQNREEYQLAKIKAQKAYLKKVQLKNSQQKRLKSLIDQLLILKKEYMALKKRALKEQELLTLFEEGYRTAQSSLIDIIQTQRSLIGTKRKLLETEYLTNLYHIEIDYLKGRLK</sequence>
<dbReference type="STRING" id="223786.SAMN05216234_12128"/>
<evidence type="ECO:0000256" key="5">
    <source>
        <dbReference type="ARBA" id="ARBA00022692"/>
    </source>
</evidence>
<evidence type="ECO:0000256" key="2">
    <source>
        <dbReference type="ARBA" id="ARBA00007613"/>
    </source>
</evidence>
<organism evidence="10 11">
    <name type="scientific">Hydrogenimonas thermophila</name>
    <dbReference type="NCBI Taxonomy" id="223786"/>
    <lineage>
        <taxon>Bacteria</taxon>
        <taxon>Pseudomonadati</taxon>
        <taxon>Campylobacterota</taxon>
        <taxon>Epsilonproteobacteria</taxon>
        <taxon>Campylobacterales</taxon>
        <taxon>Hydrogenimonadaceae</taxon>
        <taxon>Hydrogenimonas</taxon>
    </lineage>
</organism>